<evidence type="ECO:0000313" key="1">
    <source>
        <dbReference type="EMBL" id="MFC3982288.1"/>
    </source>
</evidence>
<dbReference type="EMBL" id="JBHSBC010000019">
    <property type="protein sequence ID" value="MFC3982288.1"/>
    <property type="molecule type" value="Genomic_DNA"/>
</dbReference>
<keyword evidence="2" id="KW-1185">Reference proteome</keyword>
<accession>A0ABV8F0W0</accession>
<protein>
    <submittedName>
        <fullName evidence="1">Uncharacterized protein</fullName>
    </submittedName>
</protein>
<dbReference type="Proteomes" id="UP001595698">
    <property type="component" value="Unassembled WGS sequence"/>
</dbReference>
<evidence type="ECO:0000313" key="2">
    <source>
        <dbReference type="Proteomes" id="UP001595698"/>
    </source>
</evidence>
<dbReference type="RefSeq" id="WP_386190465.1">
    <property type="nucleotide sequence ID" value="NZ_JBHSBC010000019.1"/>
</dbReference>
<sequence length="101" mass="11207">MTSNSVGERKIFLVLEGKKVSVPANEPIVYFAEAYTDTSTPYPSHVYVSAHQDAAWKFLRETIANGGYGHVIVYDVTLIARPQRLKCIGRIDSPTQDPVIP</sequence>
<proteinExistence type="predicted"/>
<gene>
    <name evidence="1" type="ORF">ACFOYY_19245</name>
</gene>
<name>A0ABV8F0W0_9ACTN</name>
<reference evidence="2" key="1">
    <citation type="journal article" date="2019" name="Int. J. Syst. Evol. Microbiol.">
        <title>The Global Catalogue of Microorganisms (GCM) 10K type strain sequencing project: providing services to taxonomists for standard genome sequencing and annotation.</title>
        <authorList>
            <consortium name="The Broad Institute Genomics Platform"/>
            <consortium name="The Broad Institute Genome Sequencing Center for Infectious Disease"/>
            <person name="Wu L."/>
            <person name="Ma J."/>
        </authorList>
    </citation>
    <scope>NUCLEOTIDE SEQUENCE [LARGE SCALE GENOMIC DNA]</scope>
    <source>
        <strain evidence="2">TBRC 7912</strain>
    </source>
</reference>
<comment type="caution">
    <text evidence="1">The sequence shown here is derived from an EMBL/GenBank/DDBJ whole genome shotgun (WGS) entry which is preliminary data.</text>
</comment>
<organism evidence="1 2">
    <name type="scientific">Streptosporangium jomthongense</name>
    <dbReference type="NCBI Taxonomy" id="1193683"/>
    <lineage>
        <taxon>Bacteria</taxon>
        <taxon>Bacillati</taxon>
        <taxon>Actinomycetota</taxon>
        <taxon>Actinomycetes</taxon>
        <taxon>Streptosporangiales</taxon>
        <taxon>Streptosporangiaceae</taxon>
        <taxon>Streptosporangium</taxon>
    </lineage>
</organism>